<feature type="binding site" evidence="12">
    <location>
        <position position="212"/>
    </location>
    <ligand>
        <name>ATP</name>
        <dbReference type="ChEBI" id="CHEBI:30616"/>
    </ligand>
</feature>
<dbReference type="EC" id="2.7.10.2" evidence="2"/>
<dbReference type="InterPro" id="IPR036028">
    <property type="entry name" value="SH3-like_dom_sf"/>
</dbReference>
<evidence type="ECO:0000256" key="7">
    <source>
        <dbReference type="ARBA" id="ARBA00022840"/>
    </source>
</evidence>
<evidence type="ECO:0000256" key="10">
    <source>
        <dbReference type="ARBA" id="ARBA00047899"/>
    </source>
</evidence>
<dbReference type="GO" id="GO:0004715">
    <property type="term" value="F:non-membrane spanning protein tyrosine kinase activity"/>
    <property type="evidence" value="ECO:0007669"/>
    <property type="project" value="UniProtKB-EC"/>
</dbReference>
<keyword evidence="9" id="KW-0829">Tyrosine-protein kinase</keyword>
<dbReference type="InterPro" id="IPR055175">
    <property type="entry name" value="ACK/TNK-like_SAM"/>
</dbReference>
<dbReference type="Gene3D" id="2.30.30.40">
    <property type="entry name" value="SH3 Domains"/>
    <property type="match status" value="1"/>
</dbReference>
<feature type="region of interest" description="Disordered" evidence="13">
    <location>
        <begin position="661"/>
        <end position="680"/>
    </location>
</feature>
<reference evidence="16" key="3">
    <citation type="submission" date="2021-06" db="EMBL/GenBank/DDBJ databases">
        <title>Chromosome-level genome assembly for S. haematobium.</title>
        <authorList>
            <person name="Stroehlein A.J."/>
        </authorList>
    </citation>
    <scope>NUCLEOTIDE SEQUENCE</scope>
</reference>
<name>A0A922S4Z2_SCHHA</name>
<evidence type="ECO:0000256" key="5">
    <source>
        <dbReference type="ARBA" id="ARBA00022741"/>
    </source>
</evidence>
<keyword evidence="5 12" id="KW-0547">Nucleotide-binding</keyword>
<dbReference type="PRINTS" id="PR00109">
    <property type="entry name" value="TYRKINASE"/>
</dbReference>
<dbReference type="PROSITE" id="PS50011">
    <property type="entry name" value="PROTEIN_KINASE_DOM"/>
    <property type="match status" value="1"/>
</dbReference>
<dbReference type="GO" id="GO:0012505">
    <property type="term" value="C:endomembrane system"/>
    <property type="evidence" value="ECO:0007669"/>
    <property type="project" value="UniProtKB-SubCell"/>
</dbReference>
<dbReference type="InterPro" id="IPR000719">
    <property type="entry name" value="Prot_kinase_dom"/>
</dbReference>
<dbReference type="Proteomes" id="UP000471633">
    <property type="component" value="Unassembled WGS sequence"/>
</dbReference>
<dbReference type="InterPro" id="IPR050198">
    <property type="entry name" value="Non-receptor_tyrosine_kinases"/>
</dbReference>
<keyword evidence="3 11" id="KW-0728">SH3 domain</keyword>
<dbReference type="SMART" id="SM00219">
    <property type="entry name" value="TyrKc"/>
    <property type="match status" value="1"/>
</dbReference>
<dbReference type="CTD" id="8711"/>
<reference evidence="16" key="1">
    <citation type="journal article" date="2012" name="Nat. Genet.">
        <title>Whole-genome sequence of Schistosoma haematobium.</title>
        <authorList>
            <person name="Young N.D."/>
            <person name="Jex A.R."/>
            <person name="Li B."/>
            <person name="Liu S."/>
            <person name="Yang L."/>
            <person name="Xiong Z."/>
            <person name="Li Y."/>
            <person name="Cantacessi C."/>
            <person name="Hall R.S."/>
            <person name="Xu X."/>
            <person name="Chen F."/>
            <person name="Wu X."/>
            <person name="Zerlotini A."/>
            <person name="Oliveira G."/>
            <person name="Hofmann A."/>
            <person name="Zhang G."/>
            <person name="Fang X."/>
            <person name="Kang Y."/>
            <person name="Campbell B.E."/>
            <person name="Loukas A."/>
            <person name="Ranganathan S."/>
            <person name="Rollinson D."/>
            <person name="Rinaldi G."/>
            <person name="Brindley P.J."/>
            <person name="Yang H."/>
            <person name="Wang J."/>
            <person name="Wang J."/>
            <person name="Gasser R.B."/>
        </authorList>
    </citation>
    <scope>NUCLEOTIDE SEQUENCE</scope>
</reference>
<dbReference type="InterPro" id="IPR001452">
    <property type="entry name" value="SH3_domain"/>
</dbReference>
<dbReference type="InterPro" id="IPR001245">
    <property type="entry name" value="Ser-Thr/Tyr_kinase_cat_dom"/>
</dbReference>
<gene>
    <name evidence="16" type="primary">TNK1</name>
    <name evidence="16" type="ORF">MS3_00003449</name>
</gene>
<feature type="compositionally biased region" description="Polar residues" evidence="13">
    <location>
        <begin position="786"/>
        <end position="798"/>
    </location>
</feature>
<dbReference type="AlphaFoldDB" id="A0A922S4Z2"/>
<keyword evidence="8" id="KW-0472">Membrane</keyword>
<evidence type="ECO:0000256" key="8">
    <source>
        <dbReference type="ARBA" id="ARBA00023136"/>
    </source>
</evidence>
<dbReference type="GO" id="GO:0030182">
    <property type="term" value="P:neuron differentiation"/>
    <property type="evidence" value="ECO:0007669"/>
    <property type="project" value="UniProtKB-ARBA"/>
</dbReference>
<dbReference type="PANTHER" id="PTHR24418">
    <property type="entry name" value="TYROSINE-PROTEIN KINASE"/>
    <property type="match status" value="1"/>
</dbReference>
<evidence type="ECO:0000256" key="4">
    <source>
        <dbReference type="ARBA" id="ARBA00022679"/>
    </source>
</evidence>
<dbReference type="InterPro" id="IPR020635">
    <property type="entry name" value="Tyr_kinase_cat_dom"/>
</dbReference>
<feature type="domain" description="Protein kinase" evidence="15">
    <location>
        <begin position="180"/>
        <end position="487"/>
    </location>
</feature>
<dbReference type="PROSITE" id="PS00107">
    <property type="entry name" value="PROTEIN_KINASE_ATP"/>
    <property type="match status" value="1"/>
</dbReference>
<dbReference type="Pfam" id="PF22931">
    <property type="entry name" value="SAM_TNK"/>
    <property type="match status" value="1"/>
</dbReference>
<dbReference type="GO" id="GO:0004674">
    <property type="term" value="F:protein serine/threonine kinase activity"/>
    <property type="evidence" value="ECO:0007669"/>
    <property type="project" value="UniProtKB-EC"/>
</dbReference>
<evidence type="ECO:0000256" key="12">
    <source>
        <dbReference type="PROSITE-ProRule" id="PRU10141"/>
    </source>
</evidence>
<dbReference type="Pfam" id="PF07714">
    <property type="entry name" value="PK_Tyr_Ser-Thr"/>
    <property type="match status" value="1"/>
</dbReference>
<reference evidence="16" key="2">
    <citation type="journal article" date="2019" name="Gigascience">
        <title>High-quality Schistosoma haematobium genome achieved by single-molecule and long-range sequencing.</title>
        <authorList>
            <person name="Stroehlein A.J."/>
            <person name="Korhonen P.K."/>
            <person name="Chong T.M."/>
            <person name="Lim Y.L."/>
            <person name="Chan K.G."/>
            <person name="Webster B."/>
            <person name="Rollinson D."/>
            <person name="Brindley P.J."/>
            <person name="Gasser R.B."/>
            <person name="Young N.D."/>
        </authorList>
    </citation>
    <scope>NUCLEOTIDE SEQUENCE</scope>
</reference>
<evidence type="ECO:0000256" key="3">
    <source>
        <dbReference type="ARBA" id="ARBA00022443"/>
    </source>
</evidence>
<evidence type="ECO:0000313" key="16">
    <source>
        <dbReference type="EMBL" id="KAH9594050.1"/>
    </source>
</evidence>
<dbReference type="EMBL" id="AMPZ03000001">
    <property type="protein sequence ID" value="KAH9594050.1"/>
    <property type="molecule type" value="Genomic_DNA"/>
</dbReference>
<evidence type="ECO:0000256" key="9">
    <source>
        <dbReference type="ARBA" id="ARBA00023137"/>
    </source>
</evidence>
<dbReference type="PROSITE" id="PS50002">
    <property type="entry name" value="SH3"/>
    <property type="match status" value="1"/>
</dbReference>
<protein>
    <recommendedName>
        <fullName evidence="2">non-specific protein-tyrosine kinase</fullName>
        <ecNumber evidence="2">2.7.10.2</ecNumber>
    </recommendedName>
</protein>
<dbReference type="InterPro" id="IPR008266">
    <property type="entry name" value="Tyr_kinase_AS"/>
</dbReference>
<keyword evidence="7 12" id="KW-0067">ATP-binding</keyword>
<feature type="domain" description="SH3" evidence="14">
    <location>
        <begin position="483"/>
        <end position="543"/>
    </location>
</feature>
<reference evidence="16" key="4">
    <citation type="journal article" date="2022" name="PLoS Pathog.">
        <title>Chromosome-level genome of Schistosoma haematobium underpins genome-wide explorations of molecular variation.</title>
        <authorList>
            <person name="Stroehlein A.J."/>
            <person name="Korhonen P.K."/>
            <person name="Lee V.V."/>
            <person name="Ralph S.A."/>
            <person name="Mentink-Kane M."/>
            <person name="You H."/>
            <person name="McManus D.P."/>
            <person name="Tchuente L.T."/>
            <person name="Stothard J.R."/>
            <person name="Kaur P."/>
            <person name="Dudchenko O."/>
            <person name="Aiden E.L."/>
            <person name="Yang B."/>
            <person name="Yang H."/>
            <person name="Emery A.M."/>
            <person name="Webster B.L."/>
            <person name="Brindley P.J."/>
            <person name="Rollinson D."/>
            <person name="Chang B.C.H."/>
            <person name="Gasser R.B."/>
            <person name="Young N.D."/>
        </authorList>
    </citation>
    <scope>NUCLEOTIDE SEQUENCE</scope>
</reference>
<evidence type="ECO:0000256" key="11">
    <source>
        <dbReference type="PROSITE-ProRule" id="PRU00192"/>
    </source>
</evidence>
<dbReference type="GeneID" id="24590999"/>
<evidence type="ECO:0000256" key="6">
    <source>
        <dbReference type="ARBA" id="ARBA00022777"/>
    </source>
</evidence>
<dbReference type="Pfam" id="PF00018">
    <property type="entry name" value="SH3_1"/>
    <property type="match status" value="1"/>
</dbReference>
<sequence>MTERVYYPWADRCEKLSVFLERAHLRNFLNAIKKKLKINDPDDFDRVKPTDLACLGMTENEINRLVNQLIEDGFSVKNLLSDGYTDYSYSWPDPKPHSAADFHRSKLLRKLFGGKQSHTSAPVSPAHRLEHQCKEEFPIQPSYWSQHQVSGRSTSFSQNSRQNVVTNSAAFTCLIPEKDIKLHSRIGVGSFGIVRRGDWTVPTGETIPVAVKLLKPEAMKSDLFTGFLYEIRAMQCLSHPSLIRLYGIVLSNPIMMVTELAPLGSLLLHLRAQSICANNNNNSYNKTNEVRAHFPSVPRALQIDSLWDMAIQIVHGMAYLTSQGLVHRDLAARNILLSSISKNEYPQIKIADFGLVRSLESCTVNKKILNENESNEPIYTGCSEQKIPFAWSAPESLHKRTFSEASDVWSLGVTFWEMWTGGADPWSGLTPVRLLELLDSGRRLAWPRFTCPRRLYQIMLACWRAEPYRRPTFSYLAERLDQIRPTIVMATQNLDEADRLGLEAGDIVIIIDGKPREFWWRGQNRRTGEIGSFPHGIVQLCQNTTQTFDDINQSSRRDSLSHNEHINKNQTESSLLQYNISHTYCDRSPTPIDEKCNEIKTKNLFNCSNHNLLPFDDNSLLIGTSTFNDVENESICRTMDSYSSSYGCLFTNLSLSDAPDLDKYDDDNNNNNNNEGEEDERRILDKTPNSTVGLNAYNVELRKCPKSELINSHRKSVANYVANGYNDHEVCIYNPITMLPPPPGPEENETVIFADDVNNKKSSDASVQSTKFKDNVKHLSDKDNNPNKSDISTMSNSHQVEKHNISSISESITPSKKHSFSLDNLLDEVSSISAKDFDCQPSAPPLIDLYSPVPDPSAFIPRYRITVPTAPIYIPSIIKPTPYSSVFIPRTVSPSTINYSSNPFLQMNYNVSSQLNYNTQNRYCYDPFHPQVNMQRSYCTSFPFPSSLNFSVNQSAKQTNSVNFSDNPFDFNKLNIKQHSQCVDKIDTTVNNLNHKTELDVLDMVFDNNNNNNYDNNIISHQTPTVSSPVFSTKQNVDHCTTRLENELLVRSCLLTNSSEALNSNPSFFNSTNDKFTNSVTVSLSENNITSGVNPQHQVNEKLNDVFESSDNFNDEISLVRSHVPGCTLSEAHWALLHVMNPFSPLISQLVVPPIPCTAPIETWRTKLDRTSAWRVQLAIRLLSVCRLYQLGLINWDSCCQIISAFNWKLEPSADWILDHMTPNCFI</sequence>
<comment type="catalytic activity">
    <reaction evidence="10">
        <text>L-threonyl-[protein] + ATP = O-phospho-L-threonyl-[protein] + ADP + H(+)</text>
        <dbReference type="Rhea" id="RHEA:46608"/>
        <dbReference type="Rhea" id="RHEA-COMP:11060"/>
        <dbReference type="Rhea" id="RHEA-COMP:11605"/>
        <dbReference type="ChEBI" id="CHEBI:15378"/>
        <dbReference type="ChEBI" id="CHEBI:30013"/>
        <dbReference type="ChEBI" id="CHEBI:30616"/>
        <dbReference type="ChEBI" id="CHEBI:61977"/>
        <dbReference type="ChEBI" id="CHEBI:456216"/>
        <dbReference type="EC" id="2.7.11.1"/>
    </reaction>
</comment>
<evidence type="ECO:0000256" key="2">
    <source>
        <dbReference type="ARBA" id="ARBA00011903"/>
    </source>
</evidence>
<organism evidence="16 17">
    <name type="scientific">Schistosoma haematobium</name>
    <name type="common">Blood fluke</name>
    <dbReference type="NCBI Taxonomy" id="6185"/>
    <lineage>
        <taxon>Eukaryota</taxon>
        <taxon>Metazoa</taxon>
        <taxon>Spiralia</taxon>
        <taxon>Lophotrochozoa</taxon>
        <taxon>Platyhelminthes</taxon>
        <taxon>Trematoda</taxon>
        <taxon>Digenea</taxon>
        <taxon>Strigeidida</taxon>
        <taxon>Schistosomatoidea</taxon>
        <taxon>Schistosomatidae</taxon>
        <taxon>Schistosoma</taxon>
    </lineage>
</organism>
<dbReference type="SMART" id="SM00326">
    <property type="entry name" value="SH3"/>
    <property type="match status" value="1"/>
</dbReference>
<evidence type="ECO:0000256" key="1">
    <source>
        <dbReference type="ARBA" id="ARBA00004308"/>
    </source>
</evidence>
<dbReference type="GO" id="GO:0050793">
    <property type="term" value="P:regulation of developmental process"/>
    <property type="evidence" value="ECO:0007669"/>
    <property type="project" value="UniProtKB-ARBA"/>
</dbReference>
<dbReference type="PROSITE" id="PS00109">
    <property type="entry name" value="PROTEIN_KINASE_TYR"/>
    <property type="match status" value="1"/>
</dbReference>
<evidence type="ECO:0000259" key="14">
    <source>
        <dbReference type="PROSITE" id="PS50002"/>
    </source>
</evidence>
<dbReference type="Gene3D" id="1.10.510.10">
    <property type="entry name" value="Transferase(Phosphotransferase) domain 1"/>
    <property type="match status" value="1"/>
</dbReference>
<comment type="subcellular location">
    <subcellularLocation>
        <location evidence="1">Endomembrane system</location>
    </subcellularLocation>
</comment>
<dbReference type="GO" id="GO:0005524">
    <property type="term" value="F:ATP binding"/>
    <property type="evidence" value="ECO:0007669"/>
    <property type="project" value="UniProtKB-UniRule"/>
</dbReference>
<dbReference type="FunFam" id="1.10.510.10:FF:001512">
    <property type="entry name" value="Receptor tyrosine-protein kinase erbB-2"/>
    <property type="match status" value="1"/>
</dbReference>
<accession>A0A922S4Z2</accession>
<dbReference type="GO" id="GO:0048468">
    <property type="term" value="P:cell development"/>
    <property type="evidence" value="ECO:0007669"/>
    <property type="project" value="UniProtKB-ARBA"/>
</dbReference>
<dbReference type="SUPFAM" id="SSF50044">
    <property type="entry name" value="SH3-domain"/>
    <property type="match status" value="1"/>
</dbReference>
<dbReference type="SUPFAM" id="SSF56112">
    <property type="entry name" value="Protein kinase-like (PK-like)"/>
    <property type="match status" value="1"/>
</dbReference>
<dbReference type="InterPro" id="IPR017441">
    <property type="entry name" value="Protein_kinase_ATP_BS"/>
</dbReference>
<feature type="region of interest" description="Disordered" evidence="13">
    <location>
        <begin position="777"/>
        <end position="798"/>
    </location>
</feature>
<comment type="caution">
    <text evidence="16">The sequence shown here is derived from an EMBL/GenBank/DDBJ whole genome shotgun (WGS) entry which is preliminary data.</text>
</comment>
<evidence type="ECO:0000256" key="13">
    <source>
        <dbReference type="SAM" id="MobiDB-lite"/>
    </source>
</evidence>
<proteinExistence type="predicted"/>
<dbReference type="InterPro" id="IPR011009">
    <property type="entry name" value="Kinase-like_dom_sf"/>
</dbReference>
<evidence type="ECO:0000259" key="15">
    <source>
        <dbReference type="PROSITE" id="PS50011"/>
    </source>
</evidence>
<dbReference type="Gene3D" id="3.30.200.20">
    <property type="entry name" value="Phosphorylase Kinase, domain 1"/>
    <property type="match status" value="1"/>
</dbReference>
<evidence type="ECO:0000313" key="17">
    <source>
        <dbReference type="Proteomes" id="UP000471633"/>
    </source>
</evidence>
<keyword evidence="4" id="KW-0808">Transferase</keyword>
<dbReference type="RefSeq" id="XP_051073249.1">
    <property type="nucleotide sequence ID" value="XM_051211255.1"/>
</dbReference>
<keyword evidence="17" id="KW-1185">Reference proteome</keyword>
<keyword evidence="6 16" id="KW-0418">Kinase</keyword>